<evidence type="ECO:0000256" key="1">
    <source>
        <dbReference type="SAM" id="Phobius"/>
    </source>
</evidence>
<evidence type="ECO:0000313" key="3">
    <source>
        <dbReference type="Proteomes" id="UP001500945"/>
    </source>
</evidence>
<protein>
    <recommendedName>
        <fullName evidence="4">ATP synthase protein I</fullName>
    </recommendedName>
</protein>
<dbReference type="EMBL" id="BAABGM010000004">
    <property type="protein sequence ID" value="GAA4400575.1"/>
    <property type="molecule type" value="Genomic_DNA"/>
</dbReference>
<keyword evidence="3" id="KW-1185">Reference proteome</keyword>
<gene>
    <name evidence="2" type="ORF">GCM10023168_09470</name>
</gene>
<dbReference type="RefSeq" id="WP_345202880.1">
    <property type="nucleotide sequence ID" value="NZ_BAABGM010000004.1"/>
</dbReference>
<evidence type="ECO:0000313" key="2">
    <source>
        <dbReference type="EMBL" id="GAA4400575.1"/>
    </source>
</evidence>
<sequence>MTDRSTTSEPHAGAPFGAMLRGALLPSVVAGLVAVVAVVLVRGGDALAGAVIGLVVAVGFFASGMFLLSRLVRDASPHAFFAVAMAVYLGQVLGLLFVIIAFKDAGWVDGPALGIVALVVTLVWQVFAMRALRRARVPVYDRPADDPASRGSEGP</sequence>
<reference evidence="3" key="1">
    <citation type="journal article" date="2019" name="Int. J. Syst. Evol. Microbiol.">
        <title>The Global Catalogue of Microorganisms (GCM) 10K type strain sequencing project: providing services to taxonomists for standard genome sequencing and annotation.</title>
        <authorList>
            <consortium name="The Broad Institute Genomics Platform"/>
            <consortium name="The Broad Institute Genome Sequencing Center for Infectious Disease"/>
            <person name="Wu L."/>
            <person name="Ma J."/>
        </authorList>
    </citation>
    <scope>NUCLEOTIDE SEQUENCE [LARGE SCALE GENOMIC DNA]</scope>
    <source>
        <strain evidence="3">JCM 17809</strain>
    </source>
</reference>
<keyword evidence="1" id="KW-1133">Transmembrane helix</keyword>
<keyword evidence="1" id="KW-0472">Membrane</keyword>
<evidence type="ECO:0008006" key="4">
    <source>
        <dbReference type="Google" id="ProtNLM"/>
    </source>
</evidence>
<accession>A0ABP8K5X4</accession>
<comment type="caution">
    <text evidence="2">The sequence shown here is derived from an EMBL/GenBank/DDBJ whole genome shotgun (WGS) entry which is preliminary data.</text>
</comment>
<organism evidence="2 3">
    <name type="scientific">Fodinibacter luteus</name>
    <dbReference type="NCBI Taxonomy" id="552064"/>
    <lineage>
        <taxon>Bacteria</taxon>
        <taxon>Bacillati</taxon>
        <taxon>Actinomycetota</taxon>
        <taxon>Actinomycetes</taxon>
        <taxon>Micrococcales</taxon>
        <taxon>Intrasporangiaceae</taxon>
        <taxon>Fodinibacter (ex Wang et al. 2009)</taxon>
    </lineage>
</organism>
<feature type="transmembrane region" description="Helical" evidence="1">
    <location>
        <begin position="20"/>
        <end position="41"/>
    </location>
</feature>
<proteinExistence type="predicted"/>
<keyword evidence="1" id="KW-0812">Transmembrane</keyword>
<dbReference type="Proteomes" id="UP001500945">
    <property type="component" value="Unassembled WGS sequence"/>
</dbReference>
<name>A0ABP8K5X4_9MICO</name>
<feature type="transmembrane region" description="Helical" evidence="1">
    <location>
        <begin position="47"/>
        <end position="68"/>
    </location>
</feature>
<feature type="transmembrane region" description="Helical" evidence="1">
    <location>
        <begin position="80"/>
        <end position="100"/>
    </location>
</feature>
<feature type="transmembrane region" description="Helical" evidence="1">
    <location>
        <begin position="112"/>
        <end position="132"/>
    </location>
</feature>